<dbReference type="InterPro" id="IPR052164">
    <property type="entry name" value="Anthracycline_SecMetBiosynth"/>
</dbReference>
<gene>
    <name evidence="2" type="ORF">ANTHELSMS3_03717</name>
</gene>
<dbReference type="EMBL" id="CP022540">
    <property type="protein sequence ID" value="ASP22339.1"/>
    <property type="molecule type" value="Genomic_DNA"/>
</dbReference>
<dbReference type="RefSeq" id="WP_094036138.1">
    <property type="nucleotide sequence ID" value="NZ_CP022540.1"/>
</dbReference>
<evidence type="ECO:0000259" key="1">
    <source>
        <dbReference type="PROSITE" id="PS51819"/>
    </source>
</evidence>
<dbReference type="InterPro" id="IPR004360">
    <property type="entry name" value="Glyas_Fos-R_dOase_dom"/>
</dbReference>
<keyword evidence="3" id="KW-1185">Reference proteome</keyword>
<sequence>MTYAPEHFTVWAEIPVTDMEKSMAFYVAVTDAALEEDSTGPNPVVMFRPKDPKTGVALHLYPGKPAGDGSGPTIHLAIPGTAEEAMARVEKAGGKVVSPVIDIPPGRFFYGLDLDGNSIGLFESR</sequence>
<dbReference type="KEGG" id="aht:ANTHELSMS3_03717"/>
<dbReference type="CDD" id="cd07247">
    <property type="entry name" value="SgaA_N_like"/>
    <property type="match status" value="1"/>
</dbReference>
<protein>
    <submittedName>
        <fullName evidence="2">Glyoxalase</fullName>
    </submittedName>
</protein>
<dbReference type="SUPFAM" id="SSF54593">
    <property type="entry name" value="Glyoxalase/Bleomycin resistance protein/Dihydroxybiphenyl dioxygenase"/>
    <property type="match status" value="1"/>
</dbReference>
<dbReference type="AlphaFoldDB" id="A0A222E803"/>
<dbReference type="InterPro" id="IPR029068">
    <property type="entry name" value="Glyas_Bleomycin-R_OHBP_Dase"/>
</dbReference>
<evidence type="ECO:0000313" key="2">
    <source>
        <dbReference type="EMBL" id="ASP22339.1"/>
    </source>
</evidence>
<dbReference type="PROSITE" id="PS51819">
    <property type="entry name" value="VOC"/>
    <property type="match status" value="1"/>
</dbReference>
<organism evidence="2 3">
    <name type="scientific">Antarctobacter heliothermus</name>
    <dbReference type="NCBI Taxonomy" id="74033"/>
    <lineage>
        <taxon>Bacteria</taxon>
        <taxon>Pseudomonadati</taxon>
        <taxon>Pseudomonadota</taxon>
        <taxon>Alphaproteobacteria</taxon>
        <taxon>Rhodobacterales</taxon>
        <taxon>Roseobacteraceae</taxon>
        <taxon>Antarctobacter</taxon>
    </lineage>
</organism>
<evidence type="ECO:0000313" key="3">
    <source>
        <dbReference type="Proteomes" id="UP000203589"/>
    </source>
</evidence>
<dbReference type="PANTHER" id="PTHR33993">
    <property type="entry name" value="GLYOXALASE-RELATED"/>
    <property type="match status" value="1"/>
</dbReference>
<reference evidence="2 3" key="1">
    <citation type="submission" date="2017-07" db="EMBL/GenBank/DDBJ databases">
        <title>Genome Sequence of Antarctobacter heliothermus Strain SMS3 Isolated from a culture of the Diatom Skeletonema marinoi.</title>
        <authorList>
            <person name="Topel M."/>
            <person name="Pinder M.I.M."/>
            <person name="Johansson O.N."/>
            <person name="Kourtchenko O."/>
            <person name="Godhe A."/>
            <person name="Clarke A.K."/>
        </authorList>
    </citation>
    <scope>NUCLEOTIDE SEQUENCE [LARGE SCALE GENOMIC DNA]</scope>
    <source>
        <strain evidence="2 3">SMS3</strain>
    </source>
</reference>
<dbReference type="Pfam" id="PF00903">
    <property type="entry name" value="Glyoxalase"/>
    <property type="match status" value="1"/>
</dbReference>
<feature type="domain" description="VOC" evidence="1">
    <location>
        <begin position="4"/>
        <end position="124"/>
    </location>
</feature>
<accession>A0A222E803</accession>
<dbReference type="Proteomes" id="UP000203589">
    <property type="component" value="Chromosome"/>
</dbReference>
<dbReference type="InterPro" id="IPR037523">
    <property type="entry name" value="VOC_core"/>
</dbReference>
<proteinExistence type="predicted"/>
<dbReference type="Gene3D" id="3.10.180.10">
    <property type="entry name" value="2,3-Dihydroxybiphenyl 1,2-Dioxygenase, domain 1"/>
    <property type="match status" value="1"/>
</dbReference>
<name>A0A222E803_9RHOB</name>
<dbReference type="OrthoDB" id="9793039at2"/>